<evidence type="ECO:0000313" key="1">
    <source>
        <dbReference type="EMBL" id="AOQ27134.1"/>
    </source>
</evidence>
<proteinExistence type="predicted"/>
<protein>
    <submittedName>
        <fullName evidence="1">Uncharacterized protein</fullName>
    </submittedName>
</protein>
<dbReference type="Proteomes" id="UP000225358">
    <property type="component" value="Segment"/>
</dbReference>
<keyword evidence="2" id="KW-1185">Reference proteome</keyword>
<sequence>MQESKNVPLSSLRLMKFYKAWFAGEVEGHTTSGLCICLIKYVEGTYPDELLPRLQQEMKSQFIGAGLDYNFPFNEGGYEEYTFEHKKHICHKNKHRIQWVLDRIQDYEGEKNDK</sequence>
<gene>
    <name evidence="1" type="ORF">ESCO13_00018</name>
</gene>
<organism evidence="1 2">
    <name type="scientific">Escherichia phage ESCO13</name>
    <dbReference type="NCBI Taxonomy" id="1881104"/>
    <lineage>
        <taxon>Viruses</taxon>
        <taxon>Duplodnaviria</taxon>
        <taxon>Heunggongvirae</taxon>
        <taxon>Uroviricota</taxon>
        <taxon>Caudoviricetes</taxon>
        <taxon>Stephanstirmvirinae</taxon>
        <taxon>Phapecoctavirus</taxon>
        <taxon>Phapecoctavirus ESCO13</taxon>
    </lineage>
</organism>
<reference evidence="1" key="1">
    <citation type="submission" date="2017-02" db="EMBL/GenBank/DDBJ databases">
        <title>Complete genome sequence of two Escherichia coli phages, vB_EcoM_ ESCO5 and vB_EcoM_ESCO13, which are related to phAPEC8.</title>
        <authorList>
            <person name="Trotereau A."/>
            <person name="Gonnet M."/>
            <person name="Viardot A."/>
            <person name="Lalmanach A.-C."/>
            <person name="Guabiraba R."/>
            <person name="Chanteloup N."/>
            <person name="Schouler C."/>
        </authorList>
    </citation>
    <scope>NUCLEOTIDE SEQUENCE [LARGE SCALE GENOMIC DNA]</scope>
</reference>
<dbReference type="EMBL" id="KX552041">
    <property type="protein sequence ID" value="AOQ27134.1"/>
    <property type="molecule type" value="Genomic_DNA"/>
</dbReference>
<evidence type="ECO:0000313" key="2">
    <source>
        <dbReference type="Proteomes" id="UP000225358"/>
    </source>
</evidence>
<name>A0A1D7XF64_9CAUD</name>
<accession>A0A1D7XF64</accession>